<reference evidence="1" key="1">
    <citation type="submission" date="2022-03" db="EMBL/GenBank/DDBJ databases">
        <authorList>
            <person name="Lindestad O."/>
        </authorList>
    </citation>
    <scope>NUCLEOTIDE SEQUENCE</scope>
</reference>
<sequence length="76" mass="8073">VNVKGSRVELERVHHVVVRRAARVAPRVLAPVGRLPLPALPAVRLLLPGLPGAAPLGAFVIHSYCIVILFPDNIGS</sequence>
<gene>
    <name evidence="1" type="primary">jg3058</name>
    <name evidence="1" type="ORF">PAEG_LOCUS4265</name>
</gene>
<name>A0A8S4QQ48_9NEOP</name>
<protein>
    <submittedName>
        <fullName evidence="1">Jg3058 protein</fullName>
    </submittedName>
</protein>
<evidence type="ECO:0000313" key="1">
    <source>
        <dbReference type="EMBL" id="CAH2216207.1"/>
    </source>
</evidence>
<dbReference type="Proteomes" id="UP000838756">
    <property type="component" value="Unassembled WGS sequence"/>
</dbReference>
<comment type="caution">
    <text evidence="1">The sequence shown here is derived from an EMBL/GenBank/DDBJ whole genome shotgun (WGS) entry which is preliminary data.</text>
</comment>
<dbReference type="AlphaFoldDB" id="A0A8S4QQ48"/>
<feature type="non-terminal residue" evidence="1">
    <location>
        <position position="1"/>
    </location>
</feature>
<proteinExistence type="predicted"/>
<accession>A0A8S4QQ48</accession>
<organism evidence="1 2">
    <name type="scientific">Pararge aegeria aegeria</name>
    <dbReference type="NCBI Taxonomy" id="348720"/>
    <lineage>
        <taxon>Eukaryota</taxon>
        <taxon>Metazoa</taxon>
        <taxon>Ecdysozoa</taxon>
        <taxon>Arthropoda</taxon>
        <taxon>Hexapoda</taxon>
        <taxon>Insecta</taxon>
        <taxon>Pterygota</taxon>
        <taxon>Neoptera</taxon>
        <taxon>Endopterygota</taxon>
        <taxon>Lepidoptera</taxon>
        <taxon>Glossata</taxon>
        <taxon>Ditrysia</taxon>
        <taxon>Papilionoidea</taxon>
        <taxon>Nymphalidae</taxon>
        <taxon>Satyrinae</taxon>
        <taxon>Satyrini</taxon>
        <taxon>Parargina</taxon>
        <taxon>Pararge</taxon>
    </lineage>
</organism>
<dbReference type="EMBL" id="CAKXAJ010014435">
    <property type="protein sequence ID" value="CAH2216207.1"/>
    <property type="molecule type" value="Genomic_DNA"/>
</dbReference>
<evidence type="ECO:0000313" key="2">
    <source>
        <dbReference type="Proteomes" id="UP000838756"/>
    </source>
</evidence>
<keyword evidence="2" id="KW-1185">Reference proteome</keyword>